<reference evidence="1" key="1">
    <citation type="submission" date="2021-05" db="EMBL/GenBank/DDBJ databases">
        <title>Complete genome sequence of the cellulolytic planctomycete Telmatocola sphagniphila SP2T and characterization of the first cellulase from planctomycetes.</title>
        <authorList>
            <person name="Rakitin A.L."/>
            <person name="Beletsky A.V."/>
            <person name="Naumoff D.G."/>
            <person name="Kulichevskaya I.S."/>
            <person name="Mardanov A.V."/>
            <person name="Ravin N.V."/>
            <person name="Dedysh S.N."/>
        </authorList>
    </citation>
    <scope>NUCLEOTIDE SEQUENCE</scope>
    <source>
        <strain evidence="1">SP2T</strain>
    </source>
</reference>
<dbReference type="KEGG" id="tsph:KIH39_10070"/>
<dbReference type="RefSeq" id="WP_213499199.1">
    <property type="nucleotide sequence ID" value="NZ_CP074694.1"/>
</dbReference>
<proteinExistence type="predicted"/>
<dbReference type="AlphaFoldDB" id="A0A8E6B999"/>
<dbReference type="EMBL" id="CP074694">
    <property type="protein sequence ID" value="QVL34227.1"/>
    <property type="molecule type" value="Genomic_DNA"/>
</dbReference>
<name>A0A8E6B999_9BACT</name>
<gene>
    <name evidence="1" type="ORF">KIH39_10070</name>
</gene>
<dbReference type="Proteomes" id="UP000676194">
    <property type="component" value="Chromosome"/>
</dbReference>
<organism evidence="1 2">
    <name type="scientific">Telmatocola sphagniphila</name>
    <dbReference type="NCBI Taxonomy" id="1123043"/>
    <lineage>
        <taxon>Bacteria</taxon>
        <taxon>Pseudomonadati</taxon>
        <taxon>Planctomycetota</taxon>
        <taxon>Planctomycetia</taxon>
        <taxon>Gemmatales</taxon>
        <taxon>Gemmataceae</taxon>
    </lineage>
</organism>
<evidence type="ECO:0000313" key="1">
    <source>
        <dbReference type="EMBL" id="QVL34227.1"/>
    </source>
</evidence>
<keyword evidence="2" id="KW-1185">Reference proteome</keyword>
<protein>
    <submittedName>
        <fullName evidence="1">Uncharacterized protein</fullName>
    </submittedName>
</protein>
<accession>A0A8E6B999</accession>
<evidence type="ECO:0000313" key="2">
    <source>
        <dbReference type="Proteomes" id="UP000676194"/>
    </source>
</evidence>
<sequence>MNYITDTEIALKKKWTDQFVTVIEPIGELSRFAGLTGRVITVNCGGRALVDFADGAWYDLPATESVLKILSPEEANGKYDSTANSAQAKPARQS</sequence>